<evidence type="ECO:0000313" key="2">
    <source>
        <dbReference type="Proteomes" id="UP000707356"/>
    </source>
</evidence>
<evidence type="ECO:0000313" key="1">
    <source>
        <dbReference type="EMBL" id="MBW4468305.1"/>
    </source>
</evidence>
<gene>
    <name evidence="1" type="ORF">KME07_22995</name>
</gene>
<proteinExistence type="predicted"/>
<reference evidence="1" key="2">
    <citation type="journal article" date="2022" name="Microbiol. Resour. Announc.">
        <title>Metagenome Sequencing to Explore Phylogenomics of Terrestrial Cyanobacteria.</title>
        <authorList>
            <person name="Ward R.D."/>
            <person name="Stajich J.E."/>
            <person name="Johansen J.R."/>
            <person name="Huntemann M."/>
            <person name="Clum A."/>
            <person name="Foster B."/>
            <person name="Foster B."/>
            <person name="Roux S."/>
            <person name="Palaniappan K."/>
            <person name="Varghese N."/>
            <person name="Mukherjee S."/>
            <person name="Reddy T.B.K."/>
            <person name="Daum C."/>
            <person name="Copeland A."/>
            <person name="Chen I.A."/>
            <person name="Ivanova N.N."/>
            <person name="Kyrpides N.C."/>
            <person name="Shapiro N."/>
            <person name="Eloe-Fadrosh E.A."/>
            <person name="Pietrasiak N."/>
        </authorList>
    </citation>
    <scope>NUCLEOTIDE SEQUENCE</scope>
    <source>
        <strain evidence="1">GSE-TBD4-15B</strain>
    </source>
</reference>
<reference evidence="1" key="1">
    <citation type="submission" date="2021-05" db="EMBL/GenBank/DDBJ databases">
        <authorList>
            <person name="Pietrasiak N."/>
            <person name="Ward R."/>
            <person name="Stajich J.E."/>
            <person name="Kurbessoian T."/>
        </authorList>
    </citation>
    <scope>NUCLEOTIDE SEQUENCE</scope>
    <source>
        <strain evidence="1">GSE-TBD4-15B</strain>
    </source>
</reference>
<sequence length="61" mass="7007">MTESAEKILNLEQDYRPILMTRASSGVTQVPERRLQETQPTLLLNAEGMWLSRCPDYQPSL</sequence>
<comment type="caution">
    <text evidence="1">The sequence shown here is derived from an EMBL/GenBank/DDBJ whole genome shotgun (WGS) entry which is preliminary data.</text>
</comment>
<name>A0A951PFX4_9CYAN</name>
<accession>A0A951PFX4</accession>
<dbReference type="AlphaFoldDB" id="A0A951PFX4"/>
<organism evidence="1 2">
    <name type="scientific">Pegethrix bostrychoides GSE-TBD4-15B</name>
    <dbReference type="NCBI Taxonomy" id="2839662"/>
    <lineage>
        <taxon>Bacteria</taxon>
        <taxon>Bacillati</taxon>
        <taxon>Cyanobacteriota</taxon>
        <taxon>Cyanophyceae</taxon>
        <taxon>Oculatellales</taxon>
        <taxon>Oculatellaceae</taxon>
        <taxon>Pegethrix</taxon>
    </lineage>
</organism>
<dbReference type="Proteomes" id="UP000707356">
    <property type="component" value="Unassembled WGS sequence"/>
</dbReference>
<protein>
    <submittedName>
        <fullName evidence="1">Uncharacterized protein</fullName>
    </submittedName>
</protein>
<dbReference type="EMBL" id="JAHHHV010000087">
    <property type="protein sequence ID" value="MBW4468305.1"/>
    <property type="molecule type" value="Genomic_DNA"/>
</dbReference>